<evidence type="ECO:0008006" key="2">
    <source>
        <dbReference type="Google" id="ProtNLM"/>
    </source>
</evidence>
<protein>
    <recommendedName>
        <fullName evidence="2">Zinc-binding domain-containing protein</fullName>
    </recommendedName>
</protein>
<gene>
    <name evidence="1" type="ORF">MM415B01434_0010</name>
</gene>
<reference evidence="1" key="1">
    <citation type="submission" date="2020-03" db="EMBL/GenBank/DDBJ databases">
        <title>The deep terrestrial virosphere.</title>
        <authorList>
            <person name="Holmfeldt K."/>
            <person name="Nilsson E."/>
            <person name="Simone D."/>
            <person name="Lopez-Fernandez M."/>
            <person name="Wu X."/>
            <person name="de Brujin I."/>
            <person name="Lundin D."/>
            <person name="Andersson A."/>
            <person name="Bertilsson S."/>
            <person name="Dopson M."/>
        </authorList>
    </citation>
    <scope>NUCLEOTIDE SEQUENCE</scope>
    <source>
        <strain evidence="1">MM415B01434</strain>
    </source>
</reference>
<evidence type="ECO:0000313" key="1">
    <source>
        <dbReference type="EMBL" id="QJA58600.1"/>
    </source>
</evidence>
<proteinExistence type="predicted"/>
<name>A0A6M3ILT8_9ZZZZ</name>
<organism evidence="1">
    <name type="scientific">viral metagenome</name>
    <dbReference type="NCBI Taxonomy" id="1070528"/>
    <lineage>
        <taxon>unclassified sequences</taxon>
        <taxon>metagenomes</taxon>
        <taxon>organismal metagenomes</taxon>
    </lineage>
</organism>
<accession>A0A6M3ILT8</accession>
<dbReference type="AlphaFoldDB" id="A0A6M3ILT8"/>
<sequence length="86" mass="10544">MTYITLLQVEPYPNLQKDNKRNKHLKFYGRDNLFLCQKCNKPWQSYKYKTMHQNWEYLWEGFPKIGCKAKTCPDCRTPKELKCRHK</sequence>
<dbReference type="EMBL" id="MT141331">
    <property type="protein sequence ID" value="QJA58600.1"/>
    <property type="molecule type" value="Genomic_DNA"/>
</dbReference>